<evidence type="ECO:0000256" key="8">
    <source>
        <dbReference type="ARBA" id="ARBA00022989"/>
    </source>
</evidence>
<name>A0A6P9EJ08_JUGRE</name>
<keyword evidence="9 12" id="KW-0472">Membrane</keyword>
<dbReference type="FunFam" id="3.80.10.10:FF:000111">
    <property type="entry name" value="LRR receptor-like serine/threonine-protein kinase ERECTA"/>
    <property type="match status" value="1"/>
</dbReference>
<evidence type="ECO:0000256" key="5">
    <source>
        <dbReference type="ARBA" id="ARBA00022692"/>
    </source>
</evidence>
<keyword evidence="11" id="KW-0325">Glycoprotein</keyword>
<dbReference type="RefSeq" id="XP_035542747.1">
    <property type="nucleotide sequence ID" value="XM_035686854.1"/>
</dbReference>
<evidence type="ECO:0000256" key="1">
    <source>
        <dbReference type="ARBA" id="ARBA00004251"/>
    </source>
</evidence>
<keyword evidence="13" id="KW-1185">Reference proteome</keyword>
<feature type="transmembrane region" description="Helical" evidence="12">
    <location>
        <begin position="342"/>
        <end position="364"/>
    </location>
</feature>
<keyword evidence="4" id="KW-0433">Leucine-rich repeat</keyword>
<dbReference type="PANTHER" id="PTHR48063">
    <property type="entry name" value="LRR RECEPTOR-LIKE KINASE"/>
    <property type="match status" value="1"/>
</dbReference>
<reference evidence="14" key="1">
    <citation type="submission" date="2025-08" db="UniProtKB">
        <authorList>
            <consortium name="RefSeq"/>
        </authorList>
    </citation>
    <scope>IDENTIFICATION</scope>
    <source>
        <tissue evidence="14">Leaves</tissue>
    </source>
</reference>
<dbReference type="InterPro" id="IPR046956">
    <property type="entry name" value="RLP23-like"/>
</dbReference>
<dbReference type="InterPro" id="IPR001611">
    <property type="entry name" value="Leu-rich_rpt"/>
</dbReference>
<protein>
    <submittedName>
        <fullName evidence="14">Receptor-like protein EIX2</fullName>
    </submittedName>
</protein>
<dbReference type="InterPro" id="IPR003591">
    <property type="entry name" value="Leu-rich_rpt_typical-subtyp"/>
</dbReference>
<evidence type="ECO:0000256" key="3">
    <source>
        <dbReference type="ARBA" id="ARBA00022475"/>
    </source>
</evidence>
<accession>A0A6P9EJ08</accession>
<comment type="similarity">
    <text evidence="2">Belongs to the RLP family.</text>
</comment>
<dbReference type="PANTHER" id="PTHR48063:SF100">
    <property type="entry name" value="RECEPTOR-LIKE PROTEIN EIX2"/>
    <property type="match status" value="1"/>
</dbReference>
<organism evidence="13 14">
    <name type="scientific">Juglans regia</name>
    <name type="common">English walnut</name>
    <dbReference type="NCBI Taxonomy" id="51240"/>
    <lineage>
        <taxon>Eukaryota</taxon>
        <taxon>Viridiplantae</taxon>
        <taxon>Streptophyta</taxon>
        <taxon>Embryophyta</taxon>
        <taxon>Tracheophyta</taxon>
        <taxon>Spermatophyta</taxon>
        <taxon>Magnoliopsida</taxon>
        <taxon>eudicotyledons</taxon>
        <taxon>Gunneridae</taxon>
        <taxon>Pentapetalae</taxon>
        <taxon>rosids</taxon>
        <taxon>fabids</taxon>
        <taxon>Fagales</taxon>
        <taxon>Juglandaceae</taxon>
        <taxon>Juglans</taxon>
    </lineage>
</organism>
<dbReference type="PRINTS" id="PR00019">
    <property type="entry name" value="LEURICHRPT"/>
</dbReference>
<keyword evidence="10" id="KW-0675">Receptor</keyword>
<evidence type="ECO:0000313" key="14">
    <source>
        <dbReference type="RefSeq" id="XP_035542747.1"/>
    </source>
</evidence>
<keyword evidence="7" id="KW-0677">Repeat</keyword>
<evidence type="ECO:0000256" key="7">
    <source>
        <dbReference type="ARBA" id="ARBA00022737"/>
    </source>
</evidence>
<dbReference type="SMART" id="SM00369">
    <property type="entry name" value="LRR_TYP"/>
    <property type="match status" value="4"/>
</dbReference>
<evidence type="ECO:0000256" key="12">
    <source>
        <dbReference type="SAM" id="Phobius"/>
    </source>
</evidence>
<evidence type="ECO:0000256" key="10">
    <source>
        <dbReference type="ARBA" id="ARBA00023170"/>
    </source>
</evidence>
<dbReference type="Pfam" id="PF00560">
    <property type="entry name" value="LRR_1"/>
    <property type="match status" value="8"/>
</dbReference>
<comment type="subcellular location">
    <subcellularLocation>
        <location evidence="1">Cell membrane</location>
        <topology evidence="1">Single-pass type I membrane protein</topology>
    </subcellularLocation>
</comment>
<gene>
    <name evidence="14" type="primary">LOC109004456</name>
</gene>
<evidence type="ECO:0000256" key="4">
    <source>
        <dbReference type="ARBA" id="ARBA00022614"/>
    </source>
</evidence>
<dbReference type="FunFam" id="3.80.10.10:FF:000041">
    <property type="entry name" value="LRR receptor-like serine/threonine-protein kinase ERECTA"/>
    <property type="match status" value="1"/>
</dbReference>
<dbReference type="Gene3D" id="3.80.10.10">
    <property type="entry name" value="Ribonuclease Inhibitor"/>
    <property type="match status" value="1"/>
</dbReference>
<dbReference type="OrthoDB" id="8731593at2759"/>
<evidence type="ECO:0000313" key="13">
    <source>
        <dbReference type="Proteomes" id="UP000235220"/>
    </source>
</evidence>
<evidence type="ECO:0000256" key="11">
    <source>
        <dbReference type="ARBA" id="ARBA00023180"/>
    </source>
</evidence>
<evidence type="ECO:0000256" key="9">
    <source>
        <dbReference type="ARBA" id="ARBA00023136"/>
    </source>
</evidence>
<keyword evidence="8 12" id="KW-1133">Transmembrane helix</keyword>
<keyword evidence="6" id="KW-0732">Signal</keyword>
<keyword evidence="5 12" id="KW-0812">Transmembrane</keyword>
<dbReference type="AlphaFoldDB" id="A0A6P9EJ08"/>
<proteinExistence type="inferred from homology"/>
<dbReference type="InterPro" id="IPR032675">
    <property type="entry name" value="LRR_dom_sf"/>
</dbReference>
<dbReference type="SUPFAM" id="SSF52058">
    <property type="entry name" value="L domain-like"/>
    <property type="match status" value="1"/>
</dbReference>
<dbReference type="GO" id="GO:0005886">
    <property type="term" value="C:plasma membrane"/>
    <property type="evidence" value="ECO:0007669"/>
    <property type="project" value="UniProtKB-SubCell"/>
</dbReference>
<keyword evidence="3" id="KW-1003">Cell membrane</keyword>
<dbReference type="InParanoid" id="A0A6P9EJ08"/>
<evidence type="ECO:0000256" key="2">
    <source>
        <dbReference type="ARBA" id="ARBA00009592"/>
    </source>
</evidence>
<evidence type="ECO:0000256" key="6">
    <source>
        <dbReference type="ARBA" id="ARBA00022729"/>
    </source>
</evidence>
<sequence length="390" mass="43615">MICEHNDRMRGLAFLDLSRNLLSGELPDCWMNYSTLKVLHLGNNSLTGNIPSSLGFVSTLQSLSLYKNNMLGDLPMSLQNCTSLRLLDLTENHFSGSLPTWLGNSYYDLVVLMLRSNKFSGSIPQELCHLTSLQILDLARNNFSGHIPRCFGNFSAMARQDDSSGVFDFLLPLKTLTETAVLVTKGREYKYYSQTLALVKSMDLSSNNLIEEIPKGVTSLYSLRFLNLSANKLNRGIPDNINAMRLLESLDLSWNQLTGAIPQSLASLTSLSHLNLSYNNFSGRIPSGTQIQTFSALSFIGNHDLCGPPLTVSCIGDDQPPEPTPNADNEGGEDDGWIDMKWFYISIPLGFVVGFWGIVGPLAFSKVWRLAYFRFLDDMMYRLFWRSLRA</sequence>
<dbReference type="GeneID" id="109004456"/>
<dbReference type="KEGG" id="jre:109004456"/>
<dbReference type="Proteomes" id="UP000235220">
    <property type="component" value="Chromosome 16"/>
</dbReference>